<dbReference type="SUPFAM" id="SSF89796">
    <property type="entry name" value="CoA-transferase family III (CaiB/BaiF)"/>
    <property type="match status" value="1"/>
</dbReference>
<feature type="compositionally biased region" description="Basic and acidic residues" evidence="2">
    <location>
        <begin position="186"/>
        <end position="200"/>
    </location>
</feature>
<dbReference type="SUPFAM" id="SSF51045">
    <property type="entry name" value="WW domain"/>
    <property type="match status" value="1"/>
</dbReference>
<dbReference type="InterPro" id="IPR003673">
    <property type="entry name" value="CoA-Trfase_fam_III"/>
</dbReference>
<feature type="compositionally biased region" description="Gly residues" evidence="2">
    <location>
        <begin position="84"/>
        <end position="102"/>
    </location>
</feature>
<dbReference type="Pfam" id="PF00397">
    <property type="entry name" value="WW"/>
    <property type="match status" value="1"/>
</dbReference>
<reference evidence="5" key="1">
    <citation type="submission" date="2019-04" db="EMBL/GenBank/DDBJ databases">
        <title>Friends and foes A comparative genomics studyof 23 Aspergillus species from section Flavi.</title>
        <authorList>
            <consortium name="DOE Joint Genome Institute"/>
            <person name="Kjaerbolling I."/>
            <person name="Vesth T."/>
            <person name="Frisvad J.C."/>
            <person name="Nybo J.L."/>
            <person name="Theobald S."/>
            <person name="Kildgaard S."/>
            <person name="Isbrandt T."/>
            <person name="Kuo A."/>
            <person name="Sato A."/>
            <person name="Lyhne E.K."/>
            <person name="Kogle M.E."/>
            <person name="Wiebenga A."/>
            <person name="Kun R.S."/>
            <person name="Lubbers R.J."/>
            <person name="Makela M.R."/>
            <person name="Barry K."/>
            <person name="Chovatia M."/>
            <person name="Clum A."/>
            <person name="Daum C."/>
            <person name="Haridas S."/>
            <person name="He G."/>
            <person name="LaButti K."/>
            <person name="Lipzen A."/>
            <person name="Mondo S."/>
            <person name="Riley R."/>
            <person name="Salamov A."/>
            <person name="Simmons B.A."/>
            <person name="Magnuson J.K."/>
            <person name="Henrissat B."/>
            <person name="Mortensen U.H."/>
            <person name="Larsen T.O."/>
            <person name="Devries R.P."/>
            <person name="Grigoriev I.V."/>
            <person name="Machida M."/>
            <person name="Baker S.E."/>
            <person name="Andersen M.R."/>
        </authorList>
    </citation>
    <scope>NUCLEOTIDE SEQUENCE [LARGE SCALE GENOMIC DNA]</scope>
    <source>
        <strain evidence="5">CBS 130017</strain>
    </source>
</reference>
<dbReference type="Proteomes" id="UP000325945">
    <property type="component" value="Unassembled WGS sequence"/>
</dbReference>
<keyword evidence="5" id="KW-1185">Reference proteome</keyword>
<feature type="region of interest" description="Disordered" evidence="2">
    <location>
        <begin position="75"/>
        <end position="134"/>
    </location>
</feature>
<dbReference type="PANTHER" id="PTHR48228">
    <property type="entry name" value="SUCCINYL-COA--D-CITRAMALATE COA-TRANSFERASE"/>
    <property type="match status" value="1"/>
</dbReference>
<dbReference type="InterPro" id="IPR036020">
    <property type="entry name" value="WW_dom_sf"/>
</dbReference>
<feature type="region of interest" description="Disordered" evidence="2">
    <location>
        <begin position="180"/>
        <end position="200"/>
    </location>
</feature>
<dbReference type="EMBL" id="ML741782">
    <property type="protein sequence ID" value="KAE8328968.1"/>
    <property type="molecule type" value="Genomic_DNA"/>
</dbReference>
<evidence type="ECO:0000259" key="3">
    <source>
        <dbReference type="PROSITE" id="PS50020"/>
    </source>
</evidence>
<sequence length="676" mass="73845">MEFVSKLAEKFLDKDKSSGSQEGYGNQGGYGGGDQGGYGGGYPQQQQHSGPQVPPPWVARWDGESQRWFYLNEQTGERTWNHPGQGGGYGQPQPSYGGGAPYGGEQSYGQQASYGYGESRQGDYYQQQEPKKDHTAAKIAGAAVLGVAGGALGAYGLHEAHEKWDENKEEWKQDVQDLPENAAEWTGEKVGEAEAGWDRAEDRVEQGWDNAVDKVEDFPENAAEWTGEKVGAVEQFGDDMHDAYERGEDEGRRDDDDCWFYPNNWTIPLREHSGFIHDVHCLCKHYNHGLIPRQMSTTLPLAGIRVVELAGLAPGPFAGLLLADYGASVLRIDRPNAVSSDQLTRRKSSIALDLRNAASHSVLLSVLAKADILIDPYRPGVLERLGLSPSEVLLKHNPRLIVARMTGFRRDGKYKDMAGHDINYIAVSGVLSMLGRAGEPPYAPGNIIGDFAGGGAMCFMGILLALMSRTRTGRGQVVEANMVDGSAYLAAMPRLNRQTPLWSGPRGQNMLDGGSPFYDTYETKDKGKYFAVGALEPQFYAALLKGLGFGSEELPSRDDRENWPVLRAAFAKRFKEKTRAEWESIFDGTDACATPVLEQDELEQGGFEQRPAVHLVDTPALPIATDDGGWTGGGLTPGEGGQETLEAWLGWKEGREYDVRSDGALIKTGEEGKAKL</sequence>
<dbReference type="InterPro" id="IPR001202">
    <property type="entry name" value="WW_dom"/>
</dbReference>
<dbReference type="PROSITE" id="PS50020">
    <property type="entry name" value="WW_DOMAIN_2"/>
    <property type="match status" value="1"/>
</dbReference>
<proteinExistence type="inferred from homology"/>
<dbReference type="SMART" id="SM00456">
    <property type="entry name" value="WW"/>
    <property type="match status" value="1"/>
</dbReference>
<feature type="compositionally biased region" description="Basic and acidic residues" evidence="2">
    <location>
        <begin position="7"/>
        <end position="17"/>
    </location>
</feature>
<evidence type="ECO:0000313" key="4">
    <source>
        <dbReference type="EMBL" id="KAE8328968.1"/>
    </source>
</evidence>
<gene>
    <name evidence="4" type="ORF">BDV39DRAFT_191749</name>
</gene>
<protein>
    <submittedName>
        <fullName evidence="4">CoA-transferase family III domain-containing protein</fullName>
    </submittedName>
</protein>
<dbReference type="Gene3D" id="3.30.1540.10">
    <property type="entry name" value="formyl-coa transferase, domain 3"/>
    <property type="match status" value="1"/>
</dbReference>
<dbReference type="InterPro" id="IPR044855">
    <property type="entry name" value="CoA-Trfase_III_dom3_sf"/>
</dbReference>
<organism evidence="4 5">
    <name type="scientific">Aspergillus sergii</name>
    <dbReference type="NCBI Taxonomy" id="1034303"/>
    <lineage>
        <taxon>Eukaryota</taxon>
        <taxon>Fungi</taxon>
        <taxon>Dikarya</taxon>
        <taxon>Ascomycota</taxon>
        <taxon>Pezizomycotina</taxon>
        <taxon>Eurotiomycetes</taxon>
        <taxon>Eurotiomycetidae</taxon>
        <taxon>Eurotiales</taxon>
        <taxon>Aspergillaceae</taxon>
        <taxon>Aspergillus</taxon>
        <taxon>Aspergillus subgen. Circumdati</taxon>
    </lineage>
</organism>
<evidence type="ECO:0000256" key="1">
    <source>
        <dbReference type="ARBA" id="ARBA00008383"/>
    </source>
</evidence>
<dbReference type="Gene3D" id="3.40.50.10540">
    <property type="entry name" value="Crotonobetainyl-coa:carnitine coa-transferase, domain 1"/>
    <property type="match status" value="1"/>
</dbReference>
<evidence type="ECO:0000313" key="5">
    <source>
        <dbReference type="Proteomes" id="UP000325945"/>
    </source>
</evidence>
<evidence type="ECO:0000256" key="2">
    <source>
        <dbReference type="SAM" id="MobiDB-lite"/>
    </source>
</evidence>
<dbReference type="InterPro" id="IPR050509">
    <property type="entry name" value="CoA-transferase_III"/>
</dbReference>
<feature type="compositionally biased region" description="Gly residues" evidence="2">
    <location>
        <begin position="25"/>
        <end position="42"/>
    </location>
</feature>
<feature type="region of interest" description="Disordered" evidence="2">
    <location>
        <begin position="1"/>
        <end position="59"/>
    </location>
</feature>
<name>A0A5N6X803_9EURO</name>
<dbReference type="PANTHER" id="PTHR48228:SF5">
    <property type="entry name" value="ALPHA-METHYLACYL-COA RACEMASE"/>
    <property type="match status" value="1"/>
</dbReference>
<keyword evidence="4" id="KW-0808">Transferase</keyword>
<dbReference type="GO" id="GO:0016740">
    <property type="term" value="F:transferase activity"/>
    <property type="evidence" value="ECO:0007669"/>
    <property type="project" value="UniProtKB-KW"/>
</dbReference>
<accession>A0A5N6X803</accession>
<dbReference type="AlphaFoldDB" id="A0A5N6X803"/>
<feature type="domain" description="WW" evidence="3">
    <location>
        <begin position="51"/>
        <end position="85"/>
    </location>
</feature>
<dbReference type="InterPro" id="IPR023606">
    <property type="entry name" value="CoA-Trfase_III_dom_1_sf"/>
</dbReference>
<dbReference type="CDD" id="cd00201">
    <property type="entry name" value="WW"/>
    <property type="match status" value="1"/>
</dbReference>
<comment type="similarity">
    <text evidence="1">Belongs to the CoA-transferase III family.</text>
</comment>
<dbReference type="Pfam" id="PF02515">
    <property type="entry name" value="CoA_transf_3"/>
    <property type="match status" value="1"/>
</dbReference>
<dbReference type="Gene3D" id="2.20.70.10">
    <property type="match status" value="1"/>
</dbReference>